<comment type="subcellular location">
    <subcellularLocation>
        <location evidence="1">Membrane</location>
        <topology evidence="1">Multi-pass membrane protein</topology>
    </subcellularLocation>
</comment>
<dbReference type="InterPro" id="IPR036259">
    <property type="entry name" value="MFS_trans_sf"/>
</dbReference>
<proteinExistence type="predicted"/>
<evidence type="ECO:0000259" key="7">
    <source>
        <dbReference type="PROSITE" id="PS50850"/>
    </source>
</evidence>
<feature type="transmembrane region" description="Helical" evidence="6">
    <location>
        <begin position="275"/>
        <end position="294"/>
    </location>
</feature>
<evidence type="ECO:0000256" key="4">
    <source>
        <dbReference type="ARBA" id="ARBA00023136"/>
    </source>
</evidence>
<evidence type="ECO:0000256" key="1">
    <source>
        <dbReference type="ARBA" id="ARBA00004141"/>
    </source>
</evidence>
<keyword evidence="9" id="KW-1185">Reference proteome</keyword>
<feature type="transmembrane region" description="Helical" evidence="6">
    <location>
        <begin position="84"/>
        <end position="104"/>
    </location>
</feature>
<dbReference type="Gene3D" id="1.20.1720.10">
    <property type="entry name" value="Multidrug resistance protein D"/>
    <property type="match status" value="1"/>
</dbReference>
<feature type="transmembrane region" description="Helical" evidence="6">
    <location>
        <begin position="111"/>
        <end position="131"/>
    </location>
</feature>
<feature type="transmembrane region" description="Helical" evidence="6">
    <location>
        <begin position="44"/>
        <end position="64"/>
    </location>
</feature>
<dbReference type="PRINTS" id="PR01036">
    <property type="entry name" value="TCRTETB"/>
</dbReference>
<dbReference type="PANTHER" id="PTHR23501:SF198">
    <property type="entry name" value="AZOLE RESISTANCE PROTEIN 1-RELATED"/>
    <property type="match status" value="1"/>
</dbReference>
<keyword evidence="3 6" id="KW-1133">Transmembrane helix</keyword>
<feature type="transmembrane region" description="Helical" evidence="6">
    <location>
        <begin position="200"/>
        <end position="220"/>
    </location>
</feature>
<name>A0A8H7DF25_9AGAR</name>
<feature type="compositionally biased region" description="Polar residues" evidence="5">
    <location>
        <begin position="1"/>
        <end position="10"/>
    </location>
</feature>
<evidence type="ECO:0000313" key="9">
    <source>
        <dbReference type="Proteomes" id="UP000620124"/>
    </source>
</evidence>
<comment type="caution">
    <text evidence="8">The sequence shown here is derived from an EMBL/GenBank/DDBJ whole genome shotgun (WGS) entry which is preliminary data.</text>
</comment>
<dbReference type="InterPro" id="IPR011701">
    <property type="entry name" value="MFS"/>
</dbReference>
<feature type="transmembrane region" description="Helical" evidence="6">
    <location>
        <begin position="443"/>
        <end position="466"/>
    </location>
</feature>
<feature type="region of interest" description="Disordered" evidence="5">
    <location>
        <begin position="1"/>
        <end position="22"/>
    </location>
</feature>
<dbReference type="GO" id="GO:0005886">
    <property type="term" value="C:plasma membrane"/>
    <property type="evidence" value="ECO:0007669"/>
    <property type="project" value="TreeGrafter"/>
</dbReference>
<reference evidence="8" key="1">
    <citation type="submission" date="2020-05" db="EMBL/GenBank/DDBJ databases">
        <title>Mycena genomes resolve the evolution of fungal bioluminescence.</title>
        <authorList>
            <person name="Tsai I.J."/>
        </authorList>
    </citation>
    <scope>NUCLEOTIDE SEQUENCE</scope>
    <source>
        <strain evidence="8">CCC161011</strain>
    </source>
</reference>
<dbReference type="PROSITE" id="PS50850">
    <property type="entry name" value="MFS"/>
    <property type="match status" value="1"/>
</dbReference>
<feature type="transmembrane region" description="Helical" evidence="6">
    <location>
        <begin position="137"/>
        <end position="157"/>
    </location>
</feature>
<keyword evidence="2 6" id="KW-0812">Transmembrane</keyword>
<dbReference type="OrthoDB" id="10021397at2759"/>
<dbReference type="Gene3D" id="1.20.1250.20">
    <property type="entry name" value="MFS general substrate transporter like domains"/>
    <property type="match status" value="1"/>
</dbReference>
<protein>
    <submittedName>
        <fullName evidence="8">ABC transporter</fullName>
    </submittedName>
</protein>
<feature type="transmembrane region" description="Helical" evidence="6">
    <location>
        <begin position="353"/>
        <end position="371"/>
    </location>
</feature>
<feature type="domain" description="Major facilitator superfamily (MFS) profile" evidence="7">
    <location>
        <begin position="47"/>
        <end position="506"/>
    </location>
</feature>
<feature type="transmembrane region" description="Helical" evidence="6">
    <location>
        <begin position="408"/>
        <end position="431"/>
    </location>
</feature>
<feature type="transmembrane region" description="Helical" evidence="6">
    <location>
        <begin position="378"/>
        <end position="396"/>
    </location>
</feature>
<evidence type="ECO:0000256" key="2">
    <source>
        <dbReference type="ARBA" id="ARBA00022692"/>
    </source>
</evidence>
<feature type="transmembrane region" description="Helical" evidence="6">
    <location>
        <begin position="518"/>
        <end position="536"/>
    </location>
</feature>
<evidence type="ECO:0000256" key="3">
    <source>
        <dbReference type="ARBA" id="ARBA00022989"/>
    </source>
</evidence>
<dbReference type="AlphaFoldDB" id="A0A8H7DF25"/>
<feature type="transmembrane region" description="Helical" evidence="6">
    <location>
        <begin position="169"/>
        <end position="188"/>
    </location>
</feature>
<evidence type="ECO:0000256" key="5">
    <source>
        <dbReference type="SAM" id="MobiDB-lite"/>
    </source>
</evidence>
<dbReference type="SUPFAM" id="SSF103473">
    <property type="entry name" value="MFS general substrate transporter"/>
    <property type="match status" value="1"/>
</dbReference>
<feature type="transmembrane region" description="Helical" evidence="6">
    <location>
        <begin position="241"/>
        <end position="263"/>
    </location>
</feature>
<gene>
    <name evidence="8" type="ORF">MVEN_00240300</name>
</gene>
<accession>A0A8H7DF25</accession>
<dbReference type="Proteomes" id="UP000620124">
    <property type="component" value="Unassembled WGS sequence"/>
</dbReference>
<evidence type="ECO:0000313" key="8">
    <source>
        <dbReference type="EMBL" id="KAF7369131.1"/>
    </source>
</evidence>
<organism evidence="8 9">
    <name type="scientific">Mycena venus</name>
    <dbReference type="NCBI Taxonomy" id="2733690"/>
    <lineage>
        <taxon>Eukaryota</taxon>
        <taxon>Fungi</taxon>
        <taxon>Dikarya</taxon>
        <taxon>Basidiomycota</taxon>
        <taxon>Agaricomycotina</taxon>
        <taxon>Agaricomycetes</taxon>
        <taxon>Agaricomycetidae</taxon>
        <taxon>Agaricales</taxon>
        <taxon>Marasmiineae</taxon>
        <taxon>Mycenaceae</taxon>
        <taxon>Mycena</taxon>
    </lineage>
</organism>
<sequence length="549" mass="59627">MSSLHPNDLSQEMKPEENGREAKNVAPAIAGKASPPQFMTGLKLLLACFAFLLSTFLSSLDQSIVSTAIPAMVSRFQALDQVTWIPGAYFLTQAGLVLTAGQLLTVFPPKYVYVCSIAIFECGSLVCAVAQSMTALIVGRAIAGCGAAAMFTSVSTIDAEIIPLDKRPILFGSFGVVVALAVVLGPLLGGVLTDRVSWRWCFYINLPLGALAIILVFFVLERREPRNKDSQLLVSSPWIRLGFVDWVGSVVCMSMVVALLLPLQWGGITKSWRDVQVVALFSLSAVLFVLLAIWEWRRRETALVPLGMLRRRSQFGATFSVFFIGLGLFVGVYYLPLWFQAKGHSATKSGVDILPFMISVVVSSGVTAGIVTKLGRYWWIIVVSPLIFSVGSGLLFTLDTTSPTKRVIGYQILAGIGLGGNLQNVFLAIHAEWAHEPHMIPQAVALCSFMQLTGGTLGIPIAGTIFRNKLKDYLAAYASEISEEALQAVQQSVDAIFTLPIPVQELVISAYIRSLNHVFLLGIPAGILACIFSAMTKNYNLKTRTKERP</sequence>
<feature type="compositionally biased region" description="Basic and acidic residues" evidence="5">
    <location>
        <begin position="11"/>
        <end position="22"/>
    </location>
</feature>
<dbReference type="GO" id="GO:0022857">
    <property type="term" value="F:transmembrane transporter activity"/>
    <property type="evidence" value="ECO:0007669"/>
    <property type="project" value="InterPro"/>
</dbReference>
<keyword evidence="4 6" id="KW-0472">Membrane</keyword>
<dbReference type="CDD" id="cd17502">
    <property type="entry name" value="MFS_Azr1_MDR_like"/>
    <property type="match status" value="1"/>
</dbReference>
<dbReference type="Pfam" id="PF07690">
    <property type="entry name" value="MFS_1"/>
    <property type="match status" value="1"/>
</dbReference>
<feature type="transmembrane region" description="Helical" evidence="6">
    <location>
        <begin position="315"/>
        <end position="333"/>
    </location>
</feature>
<dbReference type="PANTHER" id="PTHR23501">
    <property type="entry name" value="MAJOR FACILITATOR SUPERFAMILY"/>
    <property type="match status" value="1"/>
</dbReference>
<evidence type="ECO:0000256" key="6">
    <source>
        <dbReference type="SAM" id="Phobius"/>
    </source>
</evidence>
<dbReference type="InterPro" id="IPR020846">
    <property type="entry name" value="MFS_dom"/>
</dbReference>
<dbReference type="EMBL" id="JACAZI010000002">
    <property type="protein sequence ID" value="KAF7369131.1"/>
    <property type="molecule type" value="Genomic_DNA"/>
</dbReference>